<dbReference type="EMBL" id="SDEE01000765">
    <property type="protein sequence ID" value="RXW14097.1"/>
    <property type="molecule type" value="Genomic_DNA"/>
</dbReference>
<evidence type="ECO:0000256" key="1">
    <source>
        <dbReference type="SAM" id="SignalP"/>
    </source>
</evidence>
<name>A0A4Q2D428_9AGAR</name>
<feature type="signal peptide" evidence="1">
    <location>
        <begin position="1"/>
        <end position="21"/>
    </location>
</feature>
<proteinExistence type="predicted"/>
<evidence type="ECO:0000313" key="2">
    <source>
        <dbReference type="EMBL" id="RXW14097.1"/>
    </source>
</evidence>
<dbReference type="OrthoDB" id="424610at2759"/>
<dbReference type="AlphaFoldDB" id="A0A4Q2D428"/>
<dbReference type="Proteomes" id="UP000290288">
    <property type="component" value="Unassembled WGS sequence"/>
</dbReference>
<organism evidence="2 3">
    <name type="scientific">Candolleomyces aberdarensis</name>
    <dbReference type="NCBI Taxonomy" id="2316362"/>
    <lineage>
        <taxon>Eukaryota</taxon>
        <taxon>Fungi</taxon>
        <taxon>Dikarya</taxon>
        <taxon>Basidiomycota</taxon>
        <taxon>Agaricomycotina</taxon>
        <taxon>Agaricomycetes</taxon>
        <taxon>Agaricomycetidae</taxon>
        <taxon>Agaricales</taxon>
        <taxon>Agaricineae</taxon>
        <taxon>Psathyrellaceae</taxon>
        <taxon>Candolleomyces</taxon>
    </lineage>
</organism>
<keyword evidence="3" id="KW-1185">Reference proteome</keyword>
<gene>
    <name evidence="2" type="ORF">EST38_g11754</name>
</gene>
<evidence type="ECO:0000313" key="3">
    <source>
        <dbReference type="Proteomes" id="UP000290288"/>
    </source>
</evidence>
<comment type="caution">
    <text evidence="2">The sequence shown here is derived from an EMBL/GenBank/DDBJ whole genome shotgun (WGS) entry which is preliminary data.</text>
</comment>
<sequence>MPSVVFLLPAALLKLIPSDTANRGTSLPSSGTKAISNQQCTLQVPADYDPNKEYKLIFGFY</sequence>
<reference evidence="2 3" key="1">
    <citation type="submission" date="2019-01" db="EMBL/GenBank/DDBJ databases">
        <title>Draft genome sequence of Psathyrella aberdarensis IHI B618.</title>
        <authorList>
            <person name="Buettner E."/>
            <person name="Kellner H."/>
        </authorList>
    </citation>
    <scope>NUCLEOTIDE SEQUENCE [LARGE SCALE GENOMIC DNA]</scope>
    <source>
        <strain evidence="2 3">IHI B618</strain>
    </source>
</reference>
<protein>
    <submittedName>
        <fullName evidence="2">Uncharacterized protein</fullName>
    </submittedName>
</protein>
<keyword evidence="1" id="KW-0732">Signal</keyword>
<feature type="chain" id="PRO_5020700034" evidence="1">
    <location>
        <begin position="22"/>
        <end position="61"/>
    </location>
</feature>
<accession>A0A4Q2D428</accession>